<evidence type="ECO:0000313" key="4">
    <source>
        <dbReference type="Proteomes" id="UP001556631"/>
    </source>
</evidence>
<evidence type="ECO:0000256" key="2">
    <source>
        <dbReference type="SAM" id="SignalP"/>
    </source>
</evidence>
<dbReference type="Proteomes" id="UP001556631">
    <property type="component" value="Unassembled WGS sequence"/>
</dbReference>
<evidence type="ECO:0000313" key="3">
    <source>
        <dbReference type="EMBL" id="MEX0428450.1"/>
    </source>
</evidence>
<keyword evidence="2" id="KW-0732">Signal</keyword>
<protein>
    <submittedName>
        <fullName evidence="3">Uncharacterized protein</fullName>
    </submittedName>
</protein>
<keyword evidence="4" id="KW-1185">Reference proteome</keyword>
<reference evidence="3 4" key="1">
    <citation type="submission" date="2024-07" db="EMBL/GenBank/DDBJ databases">
        <authorList>
            <person name="Lee S."/>
            <person name="Kang M."/>
        </authorList>
    </citation>
    <scope>NUCLEOTIDE SEQUENCE [LARGE SCALE GENOMIC DNA]</scope>
    <source>
        <strain evidence="3 4">DS6</strain>
    </source>
</reference>
<gene>
    <name evidence="3" type="ORF">AB3X52_12535</name>
</gene>
<dbReference type="RefSeq" id="WP_367994422.1">
    <property type="nucleotide sequence ID" value="NZ_JBFPJR010000021.1"/>
</dbReference>
<name>A0ABV3SZV0_9ACTN</name>
<organism evidence="3 4">
    <name type="scientific">Nocardioides eburneus</name>
    <dbReference type="NCBI Taxonomy" id="3231482"/>
    <lineage>
        <taxon>Bacteria</taxon>
        <taxon>Bacillati</taxon>
        <taxon>Actinomycetota</taxon>
        <taxon>Actinomycetes</taxon>
        <taxon>Propionibacteriales</taxon>
        <taxon>Nocardioidaceae</taxon>
        <taxon>Nocardioides</taxon>
    </lineage>
</organism>
<dbReference type="EMBL" id="JBFPJR010000021">
    <property type="protein sequence ID" value="MEX0428450.1"/>
    <property type="molecule type" value="Genomic_DNA"/>
</dbReference>
<sequence length="332" mass="35290">MAVIGLVLTAAALPARAYTPYPGVHEPDHPGSWYGVQGNGLSEVARAREWVRLSAQALIVSAASLEPTYYPADDPEHRQFTQPMLTEVTFSSPARAKHGYGEGIPITVRTAAFGTIPVEAQVQIEQLRDAQDVPVPLLLSTSETDYRQRIEIRPGVFDAQHEDASHLRGQVKVRVNRIAVDGIDLHLAAGCTTGAVDLVARAQGFWANDPENVPEKQDPPLVPGTAAAATWMAKRGLFSLANGGSLSGTVTIPPFSGCRTRTGEDVSRLLTAAISGPGNRVTVGAGTVNGNKCTSWFPGTQLATGRAPYSGDPSDCDPDYGPPQLDYPIEAE</sequence>
<comment type="caution">
    <text evidence="3">The sequence shown here is derived from an EMBL/GenBank/DDBJ whole genome shotgun (WGS) entry which is preliminary data.</text>
</comment>
<feature type="chain" id="PRO_5046161461" evidence="2">
    <location>
        <begin position="18"/>
        <end position="332"/>
    </location>
</feature>
<proteinExistence type="predicted"/>
<feature type="region of interest" description="Disordered" evidence="1">
    <location>
        <begin position="305"/>
        <end position="332"/>
    </location>
</feature>
<accession>A0ABV3SZV0</accession>
<evidence type="ECO:0000256" key="1">
    <source>
        <dbReference type="SAM" id="MobiDB-lite"/>
    </source>
</evidence>
<feature type="signal peptide" evidence="2">
    <location>
        <begin position="1"/>
        <end position="17"/>
    </location>
</feature>